<proteinExistence type="predicted"/>
<organism evidence="1 2">
    <name type="scientific">Pseudomonas fluorescens</name>
    <dbReference type="NCBI Taxonomy" id="294"/>
    <lineage>
        <taxon>Bacteria</taxon>
        <taxon>Pseudomonadati</taxon>
        <taxon>Pseudomonadota</taxon>
        <taxon>Gammaproteobacteria</taxon>
        <taxon>Pseudomonadales</taxon>
        <taxon>Pseudomonadaceae</taxon>
        <taxon>Pseudomonas</taxon>
    </lineage>
</organism>
<accession>A0A8H2NRY6</accession>
<protein>
    <submittedName>
        <fullName evidence="1">Uncharacterized protein</fullName>
    </submittedName>
</protein>
<name>A0A8H2NRY6_PSEFL</name>
<gene>
    <name evidence="1" type="ORF">PS900_02806</name>
</gene>
<dbReference type="Proteomes" id="UP000325723">
    <property type="component" value="Unassembled WGS sequence"/>
</dbReference>
<evidence type="ECO:0000313" key="1">
    <source>
        <dbReference type="EMBL" id="VVP00411.1"/>
    </source>
</evidence>
<dbReference type="AlphaFoldDB" id="A0A8H2NRY6"/>
<reference evidence="1 2" key="1">
    <citation type="submission" date="2019-09" db="EMBL/GenBank/DDBJ databases">
        <authorList>
            <person name="Chandra G."/>
            <person name="Truman W A."/>
        </authorList>
    </citation>
    <scope>NUCLEOTIDE SEQUENCE [LARGE SCALE GENOMIC DNA]</scope>
    <source>
        <strain evidence="1">PS900</strain>
    </source>
</reference>
<sequence length="86" mass="9128">MNPSITPVGCGANPAVSTAHANRHGIQKPPKTKRACNAGPFSWEGKKVNQVSAVKRCLFVLKKLFFQQLVGMGATLDGHHIGSFAA</sequence>
<evidence type="ECO:0000313" key="2">
    <source>
        <dbReference type="Proteomes" id="UP000325723"/>
    </source>
</evidence>
<comment type="caution">
    <text evidence="1">The sequence shown here is derived from an EMBL/GenBank/DDBJ whole genome shotgun (WGS) entry which is preliminary data.</text>
</comment>
<dbReference type="EMBL" id="CABVIE010000008">
    <property type="protein sequence ID" value="VVP00411.1"/>
    <property type="molecule type" value="Genomic_DNA"/>
</dbReference>